<keyword evidence="3" id="KW-1185">Reference proteome</keyword>
<comment type="caution">
    <text evidence="2">The sequence shown here is derived from an EMBL/GenBank/DDBJ whole genome shotgun (WGS) entry which is preliminary data.</text>
</comment>
<proteinExistence type="predicted"/>
<keyword evidence="1" id="KW-0472">Membrane</keyword>
<feature type="transmembrane region" description="Helical" evidence="1">
    <location>
        <begin position="69"/>
        <end position="90"/>
    </location>
</feature>
<evidence type="ECO:0000313" key="2">
    <source>
        <dbReference type="EMBL" id="RVX44286.1"/>
    </source>
</evidence>
<dbReference type="AlphaFoldDB" id="A0A438MF09"/>
<protein>
    <submittedName>
        <fullName evidence="2">Uncharacterized protein</fullName>
    </submittedName>
</protein>
<reference evidence="2 3" key="1">
    <citation type="submission" date="2019-01" db="EMBL/GenBank/DDBJ databases">
        <title>Sequencing the genomes of 1000 actinobacteria strains.</title>
        <authorList>
            <person name="Klenk H.-P."/>
        </authorList>
    </citation>
    <scope>NUCLEOTIDE SEQUENCE [LARGE SCALE GENOMIC DNA]</scope>
    <source>
        <strain evidence="2 3">DSM 43925</strain>
    </source>
</reference>
<feature type="transmembrane region" description="Helical" evidence="1">
    <location>
        <begin position="9"/>
        <end position="28"/>
    </location>
</feature>
<organism evidence="2 3">
    <name type="scientific">Nonomuraea polychroma</name>
    <dbReference type="NCBI Taxonomy" id="46176"/>
    <lineage>
        <taxon>Bacteria</taxon>
        <taxon>Bacillati</taxon>
        <taxon>Actinomycetota</taxon>
        <taxon>Actinomycetes</taxon>
        <taxon>Streptosporangiales</taxon>
        <taxon>Streptosporangiaceae</taxon>
        <taxon>Nonomuraea</taxon>
    </lineage>
</organism>
<dbReference type="OrthoDB" id="3515183at2"/>
<dbReference type="Proteomes" id="UP000284824">
    <property type="component" value="Unassembled WGS sequence"/>
</dbReference>
<evidence type="ECO:0000313" key="3">
    <source>
        <dbReference type="Proteomes" id="UP000284824"/>
    </source>
</evidence>
<feature type="transmembrane region" description="Helical" evidence="1">
    <location>
        <begin position="102"/>
        <end position="122"/>
    </location>
</feature>
<accession>A0A438MF09</accession>
<keyword evidence="1" id="KW-1133">Transmembrane helix</keyword>
<gene>
    <name evidence="2" type="ORF">EDD27_7016</name>
</gene>
<name>A0A438MF09_9ACTN</name>
<evidence type="ECO:0000256" key="1">
    <source>
        <dbReference type="SAM" id="Phobius"/>
    </source>
</evidence>
<feature type="transmembrane region" description="Helical" evidence="1">
    <location>
        <begin position="48"/>
        <end position="64"/>
    </location>
</feature>
<sequence length="307" mass="32110">MRDMTPSAALGRGVLVGLVVGAVQAGMWAASPPWDGHSGVRGPYSSEMLLALLVIGMAMAAQFLSRRRLVIALAGGLATLTLGGALWSVAPETTDYGFDRSLLGGVHVLAAVAGFAVAAWALTATGQWWCRGAALCGLAAVCGLAFSLEEPARRWHQARSFELLGVPLVAPDISEHRLYDAQAPIIGSPEEPAISLEYRRGGAEAVGGSFLGIQVTVRRGSAASAAEACTTPYAGSWQDEAGPCRAASRDRWVRYGKNGRIGVFAHRNGALLQLESHGAGEEALLAAVETLRPIAAETLAEHVHPVR</sequence>
<dbReference type="EMBL" id="SAUN01000001">
    <property type="protein sequence ID" value="RVX44286.1"/>
    <property type="molecule type" value="Genomic_DNA"/>
</dbReference>
<keyword evidence="1" id="KW-0812">Transmembrane</keyword>
<dbReference type="RefSeq" id="WP_127936085.1">
    <property type="nucleotide sequence ID" value="NZ_SAUN01000001.1"/>
</dbReference>
<feature type="transmembrane region" description="Helical" evidence="1">
    <location>
        <begin position="129"/>
        <end position="148"/>
    </location>
</feature>